<evidence type="ECO:0000313" key="9">
    <source>
        <dbReference type="Proteomes" id="UP000199048"/>
    </source>
</evidence>
<comment type="subcellular location">
    <subcellularLocation>
        <location evidence="1">Cell membrane</location>
        <topology evidence="1">Multi-pass membrane protein</topology>
    </subcellularLocation>
</comment>
<proteinExistence type="predicted"/>
<gene>
    <name evidence="8" type="ORF">SAMN05192568_1018100</name>
</gene>
<organism evidence="8 9">
    <name type="scientific">Methylobacterium pseudosasicola</name>
    <dbReference type="NCBI Taxonomy" id="582667"/>
    <lineage>
        <taxon>Bacteria</taxon>
        <taxon>Pseudomonadati</taxon>
        <taxon>Pseudomonadota</taxon>
        <taxon>Alphaproteobacteria</taxon>
        <taxon>Hyphomicrobiales</taxon>
        <taxon>Methylobacteriaceae</taxon>
        <taxon>Methylobacterium</taxon>
    </lineage>
</organism>
<keyword evidence="2" id="KW-1003">Cell membrane</keyword>
<keyword evidence="3 6" id="KW-0812">Transmembrane</keyword>
<dbReference type="AlphaFoldDB" id="A0A1I4MWN9"/>
<evidence type="ECO:0000259" key="7">
    <source>
        <dbReference type="PROSITE" id="PS50850"/>
    </source>
</evidence>
<dbReference type="InterPro" id="IPR020846">
    <property type="entry name" value="MFS_dom"/>
</dbReference>
<dbReference type="SUPFAM" id="SSF103473">
    <property type="entry name" value="MFS general substrate transporter"/>
    <property type="match status" value="1"/>
</dbReference>
<evidence type="ECO:0000256" key="1">
    <source>
        <dbReference type="ARBA" id="ARBA00004651"/>
    </source>
</evidence>
<feature type="transmembrane region" description="Helical" evidence="6">
    <location>
        <begin position="83"/>
        <end position="107"/>
    </location>
</feature>
<evidence type="ECO:0000256" key="2">
    <source>
        <dbReference type="ARBA" id="ARBA00022475"/>
    </source>
</evidence>
<dbReference type="STRING" id="582667.SAMN05192568_1018100"/>
<feature type="domain" description="Major facilitator superfamily (MFS) profile" evidence="7">
    <location>
        <begin position="1"/>
        <end position="141"/>
    </location>
</feature>
<dbReference type="InterPro" id="IPR011701">
    <property type="entry name" value="MFS"/>
</dbReference>
<dbReference type="PANTHER" id="PTHR43124">
    <property type="entry name" value="PURINE EFFLUX PUMP PBUE"/>
    <property type="match status" value="1"/>
</dbReference>
<dbReference type="Proteomes" id="UP000199048">
    <property type="component" value="Unassembled WGS sequence"/>
</dbReference>
<evidence type="ECO:0000256" key="6">
    <source>
        <dbReference type="SAM" id="Phobius"/>
    </source>
</evidence>
<feature type="transmembrane region" description="Helical" evidence="6">
    <location>
        <begin position="113"/>
        <end position="131"/>
    </location>
</feature>
<dbReference type="Pfam" id="PF07690">
    <property type="entry name" value="MFS_1"/>
    <property type="match status" value="1"/>
</dbReference>
<evidence type="ECO:0000256" key="4">
    <source>
        <dbReference type="ARBA" id="ARBA00022989"/>
    </source>
</evidence>
<dbReference type="Gene3D" id="1.20.1250.20">
    <property type="entry name" value="MFS general substrate transporter like domains"/>
    <property type="match status" value="1"/>
</dbReference>
<dbReference type="InterPro" id="IPR036259">
    <property type="entry name" value="MFS_trans_sf"/>
</dbReference>
<reference evidence="9" key="1">
    <citation type="submission" date="2016-10" db="EMBL/GenBank/DDBJ databases">
        <authorList>
            <person name="Varghese N."/>
            <person name="Submissions S."/>
        </authorList>
    </citation>
    <scope>NUCLEOTIDE SEQUENCE [LARGE SCALE GENOMIC DNA]</scope>
    <source>
        <strain evidence="9">BL36</strain>
    </source>
</reference>
<sequence>MLAAYELATVIGNLIIGRLADRYTIPVLAIGLVILAAALASFAAFPTDAAVSVAAFLVIGLTGVSLNPAMVARVMRAAHPGPLVNSLHTSVITAGLALGTWLGGLAIDHGYGLAAPLWIGAGLAVLGLLSLTPRQARELAA</sequence>
<evidence type="ECO:0000313" key="8">
    <source>
        <dbReference type="EMBL" id="SFM07734.1"/>
    </source>
</evidence>
<evidence type="ECO:0000256" key="3">
    <source>
        <dbReference type="ARBA" id="ARBA00022692"/>
    </source>
</evidence>
<dbReference type="GO" id="GO:0022857">
    <property type="term" value="F:transmembrane transporter activity"/>
    <property type="evidence" value="ECO:0007669"/>
    <property type="project" value="InterPro"/>
</dbReference>
<keyword evidence="4 6" id="KW-1133">Transmembrane helix</keyword>
<dbReference type="EMBL" id="FOTK01000018">
    <property type="protein sequence ID" value="SFM07734.1"/>
    <property type="molecule type" value="Genomic_DNA"/>
</dbReference>
<evidence type="ECO:0000256" key="5">
    <source>
        <dbReference type="ARBA" id="ARBA00023136"/>
    </source>
</evidence>
<feature type="transmembrane region" description="Helical" evidence="6">
    <location>
        <begin position="51"/>
        <end position="71"/>
    </location>
</feature>
<dbReference type="PANTHER" id="PTHR43124:SF8">
    <property type="entry name" value="INNER MEMBRANE TRANSPORT PROTEIN YDHP"/>
    <property type="match status" value="1"/>
</dbReference>
<protein>
    <submittedName>
        <fullName evidence="8">Major Facilitator Superfamily protein</fullName>
    </submittedName>
</protein>
<feature type="transmembrane region" description="Helical" evidence="6">
    <location>
        <begin position="23"/>
        <end position="45"/>
    </location>
</feature>
<accession>A0A1I4MWN9</accession>
<dbReference type="GO" id="GO:0005886">
    <property type="term" value="C:plasma membrane"/>
    <property type="evidence" value="ECO:0007669"/>
    <property type="project" value="UniProtKB-SubCell"/>
</dbReference>
<keyword evidence="5 6" id="KW-0472">Membrane</keyword>
<dbReference type="InterPro" id="IPR050189">
    <property type="entry name" value="MFS_Efflux_Transporters"/>
</dbReference>
<name>A0A1I4MWN9_9HYPH</name>
<keyword evidence="9" id="KW-1185">Reference proteome</keyword>
<dbReference type="PROSITE" id="PS50850">
    <property type="entry name" value="MFS"/>
    <property type="match status" value="1"/>
</dbReference>